<comment type="caution">
    <text evidence="1">The sequence shown here is derived from an EMBL/GenBank/DDBJ whole genome shotgun (WGS) entry which is preliminary data.</text>
</comment>
<dbReference type="EMBL" id="VSRR010010409">
    <property type="protein sequence ID" value="MPC51786.1"/>
    <property type="molecule type" value="Genomic_DNA"/>
</dbReference>
<reference evidence="1 2" key="1">
    <citation type="submission" date="2019-05" db="EMBL/GenBank/DDBJ databases">
        <title>Another draft genome of Portunus trituberculatus and its Hox gene families provides insights of decapod evolution.</title>
        <authorList>
            <person name="Jeong J.-H."/>
            <person name="Song I."/>
            <person name="Kim S."/>
            <person name="Choi T."/>
            <person name="Kim D."/>
            <person name="Ryu S."/>
            <person name="Kim W."/>
        </authorList>
    </citation>
    <scope>NUCLEOTIDE SEQUENCE [LARGE SCALE GENOMIC DNA]</scope>
    <source>
        <tissue evidence="1">Muscle</tissue>
    </source>
</reference>
<accession>A0A5B7G1X5</accession>
<dbReference type="AlphaFoldDB" id="A0A5B7G1X5"/>
<keyword evidence="2" id="KW-1185">Reference proteome</keyword>
<sequence length="107" mass="12382">MNTQLYQEKVEMAVMEAVVVMRVSVTYSVRSLMNLVSTLSSSVAASSSVTVLREGEKQDEEEIVSVCVRLRLLFSNIFVLHIHYFTRFYLNSRDFLKVFFFTVLEVE</sequence>
<organism evidence="1 2">
    <name type="scientific">Portunus trituberculatus</name>
    <name type="common">Swimming crab</name>
    <name type="synonym">Neptunus trituberculatus</name>
    <dbReference type="NCBI Taxonomy" id="210409"/>
    <lineage>
        <taxon>Eukaryota</taxon>
        <taxon>Metazoa</taxon>
        <taxon>Ecdysozoa</taxon>
        <taxon>Arthropoda</taxon>
        <taxon>Crustacea</taxon>
        <taxon>Multicrustacea</taxon>
        <taxon>Malacostraca</taxon>
        <taxon>Eumalacostraca</taxon>
        <taxon>Eucarida</taxon>
        <taxon>Decapoda</taxon>
        <taxon>Pleocyemata</taxon>
        <taxon>Brachyura</taxon>
        <taxon>Eubrachyura</taxon>
        <taxon>Portunoidea</taxon>
        <taxon>Portunidae</taxon>
        <taxon>Portuninae</taxon>
        <taxon>Portunus</taxon>
    </lineage>
</organism>
<evidence type="ECO:0000313" key="1">
    <source>
        <dbReference type="EMBL" id="MPC51786.1"/>
    </source>
</evidence>
<gene>
    <name evidence="1" type="ORF">E2C01_045640</name>
</gene>
<name>A0A5B7G1X5_PORTR</name>
<evidence type="ECO:0000313" key="2">
    <source>
        <dbReference type="Proteomes" id="UP000324222"/>
    </source>
</evidence>
<dbReference type="Proteomes" id="UP000324222">
    <property type="component" value="Unassembled WGS sequence"/>
</dbReference>
<protein>
    <submittedName>
        <fullName evidence="1">Uncharacterized protein</fullName>
    </submittedName>
</protein>
<proteinExistence type="predicted"/>